<protein>
    <submittedName>
        <fullName evidence="2">Endonuclease/exonuclease/phosphatase</fullName>
    </submittedName>
</protein>
<dbReference type="AlphaFoldDB" id="A8ZW90"/>
<dbReference type="InterPro" id="IPR036691">
    <property type="entry name" value="Endo/exonu/phosph_ase_sf"/>
</dbReference>
<keyword evidence="2" id="KW-0378">Hydrolase</keyword>
<keyword evidence="2" id="KW-0269">Exonuclease</keyword>
<dbReference type="GO" id="GO:0016020">
    <property type="term" value="C:membrane"/>
    <property type="evidence" value="ECO:0007669"/>
    <property type="project" value="GOC"/>
</dbReference>
<proteinExistence type="predicted"/>
<evidence type="ECO:0000313" key="3">
    <source>
        <dbReference type="Proteomes" id="UP000008561"/>
    </source>
</evidence>
<dbReference type="GO" id="GO:0004519">
    <property type="term" value="F:endonuclease activity"/>
    <property type="evidence" value="ECO:0007669"/>
    <property type="project" value="UniProtKB-KW"/>
</dbReference>
<dbReference type="SUPFAM" id="SSF56219">
    <property type="entry name" value="DNase I-like"/>
    <property type="match status" value="1"/>
</dbReference>
<evidence type="ECO:0000313" key="2">
    <source>
        <dbReference type="EMBL" id="ABW68324.1"/>
    </source>
</evidence>
<keyword evidence="2" id="KW-0540">Nuclease</keyword>
<dbReference type="eggNOG" id="COG3568">
    <property type="taxonomic scope" value="Bacteria"/>
</dbReference>
<reference evidence="2 3" key="1">
    <citation type="submission" date="2007-10" db="EMBL/GenBank/DDBJ databases">
        <title>Complete sequence of Desulfococcus oleovorans Hxd3.</title>
        <authorList>
            <consortium name="US DOE Joint Genome Institute"/>
            <person name="Copeland A."/>
            <person name="Lucas S."/>
            <person name="Lapidus A."/>
            <person name="Barry K."/>
            <person name="Glavina del Rio T."/>
            <person name="Dalin E."/>
            <person name="Tice H."/>
            <person name="Pitluck S."/>
            <person name="Kiss H."/>
            <person name="Brettin T."/>
            <person name="Bruce D."/>
            <person name="Detter J.C."/>
            <person name="Han C."/>
            <person name="Schmutz J."/>
            <person name="Larimer F."/>
            <person name="Land M."/>
            <person name="Hauser L."/>
            <person name="Kyrpides N."/>
            <person name="Kim E."/>
            <person name="Wawrik B."/>
            <person name="Richardson P."/>
        </authorList>
    </citation>
    <scope>NUCLEOTIDE SEQUENCE [LARGE SCALE GENOMIC DNA]</scope>
    <source>
        <strain evidence="3">DSM 6200 / JCM 39069 / Hxd3</strain>
    </source>
</reference>
<dbReference type="PANTHER" id="PTHR14859">
    <property type="entry name" value="CALCOFLUOR WHITE HYPERSENSITIVE PROTEIN PRECURSOR"/>
    <property type="match status" value="1"/>
</dbReference>
<dbReference type="GO" id="GO:0006506">
    <property type="term" value="P:GPI anchor biosynthetic process"/>
    <property type="evidence" value="ECO:0007669"/>
    <property type="project" value="TreeGrafter"/>
</dbReference>
<keyword evidence="2" id="KW-0255">Endonuclease</keyword>
<dbReference type="InterPro" id="IPR005135">
    <property type="entry name" value="Endo/exonuclease/phosphatase"/>
</dbReference>
<dbReference type="STRING" id="96561.Dole_2520"/>
<dbReference type="EMBL" id="CP000859">
    <property type="protein sequence ID" value="ABW68324.1"/>
    <property type="molecule type" value="Genomic_DNA"/>
</dbReference>
<dbReference type="Gene3D" id="3.60.10.10">
    <property type="entry name" value="Endonuclease/exonuclease/phosphatase"/>
    <property type="match status" value="1"/>
</dbReference>
<dbReference type="KEGG" id="dol:Dole_2520"/>
<dbReference type="Pfam" id="PF03372">
    <property type="entry name" value="Exo_endo_phos"/>
    <property type="match status" value="1"/>
</dbReference>
<dbReference type="Proteomes" id="UP000008561">
    <property type="component" value="Chromosome"/>
</dbReference>
<gene>
    <name evidence="2" type="ordered locus">Dole_2520</name>
</gene>
<name>A8ZW90_DESOH</name>
<feature type="domain" description="Endonuclease/exonuclease/phosphatase" evidence="1">
    <location>
        <begin position="10"/>
        <end position="223"/>
    </location>
</feature>
<dbReference type="RefSeq" id="WP_012175936.1">
    <property type="nucleotide sequence ID" value="NC_009943.1"/>
</dbReference>
<dbReference type="HOGENOM" id="CLU_060500_3_0_7"/>
<evidence type="ECO:0000259" key="1">
    <source>
        <dbReference type="Pfam" id="PF03372"/>
    </source>
</evidence>
<accession>A8ZW90</accession>
<dbReference type="InterPro" id="IPR051916">
    <property type="entry name" value="GPI-anchor_lipid_remodeler"/>
</dbReference>
<organism evidence="2 3">
    <name type="scientific">Desulfosudis oleivorans (strain DSM 6200 / JCM 39069 / Hxd3)</name>
    <name type="common">Desulfococcus oleovorans</name>
    <dbReference type="NCBI Taxonomy" id="96561"/>
    <lineage>
        <taxon>Bacteria</taxon>
        <taxon>Pseudomonadati</taxon>
        <taxon>Thermodesulfobacteriota</taxon>
        <taxon>Desulfobacteria</taxon>
        <taxon>Desulfobacterales</taxon>
        <taxon>Desulfosudaceae</taxon>
        <taxon>Desulfosudis</taxon>
    </lineage>
</organism>
<dbReference type="PANTHER" id="PTHR14859:SF15">
    <property type="entry name" value="ENDONUCLEASE_EXONUCLEASE_PHOSPHATASE DOMAIN-CONTAINING PROTEIN"/>
    <property type="match status" value="1"/>
</dbReference>
<dbReference type="GO" id="GO:0004527">
    <property type="term" value="F:exonuclease activity"/>
    <property type="evidence" value="ECO:0007669"/>
    <property type="project" value="UniProtKB-KW"/>
</dbReference>
<keyword evidence="3" id="KW-1185">Reference proteome</keyword>
<dbReference type="OrthoDB" id="9813425at2"/>
<sequence length="232" mass="26133">MNVTTLLKLATYNIHGSVGTDGRFDPARTMAVINQLDADIIALQEVSTIRSDLREWVSGFQAETGMRVIPGMTMFRDAAHYGNVVLTRDAVEHVEHINLSFKQREPRGAICLTLSVDDRRICIVATHLGLRAAERRAQVKLLLKVLERRPADIFVLMGDLNEWIAGARSLRQARRFFDHIHTPSTFPARFPLLSLDRILVWPATCLHTIAPLKNPLTKIASDHLPLRAEIVF</sequence>